<dbReference type="AlphaFoldDB" id="A0A086A446"/>
<dbReference type="STRING" id="991.IW20_19400"/>
<feature type="transmembrane region" description="Helical" evidence="1">
    <location>
        <begin position="63"/>
        <end position="83"/>
    </location>
</feature>
<dbReference type="EMBL" id="MUGY01000013">
    <property type="protein sequence ID" value="OXA93659.1"/>
    <property type="molecule type" value="Genomic_DNA"/>
</dbReference>
<evidence type="ECO:0000313" key="4">
    <source>
        <dbReference type="Proteomes" id="UP000028712"/>
    </source>
</evidence>
<feature type="transmembrane region" description="Helical" evidence="1">
    <location>
        <begin position="24"/>
        <end position="43"/>
    </location>
</feature>
<reference evidence="3 5" key="2">
    <citation type="submission" date="2016-11" db="EMBL/GenBank/DDBJ databases">
        <title>Whole genomes of Flavobacteriaceae.</title>
        <authorList>
            <person name="Stine C."/>
            <person name="Li C."/>
            <person name="Tadesse D."/>
        </authorList>
    </citation>
    <scope>NUCLEOTIDE SEQUENCE [LARGE SCALE GENOMIC DNA]</scope>
    <source>
        <strain evidence="3 5">ATCC 29551</strain>
    </source>
</reference>
<evidence type="ECO:0000256" key="1">
    <source>
        <dbReference type="SAM" id="Phobius"/>
    </source>
</evidence>
<dbReference type="RefSeq" id="WP_035626017.1">
    <property type="nucleotide sequence ID" value="NZ_JBEWQG010000002.1"/>
</dbReference>
<feature type="transmembrane region" description="Helical" evidence="1">
    <location>
        <begin position="115"/>
        <end position="137"/>
    </location>
</feature>
<evidence type="ECO:0000313" key="2">
    <source>
        <dbReference type="EMBL" id="KFF11460.1"/>
    </source>
</evidence>
<evidence type="ECO:0000313" key="5">
    <source>
        <dbReference type="Proteomes" id="UP000198424"/>
    </source>
</evidence>
<protein>
    <submittedName>
        <fullName evidence="2">Uncharacterized protein</fullName>
    </submittedName>
</protein>
<dbReference type="Proteomes" id="UP000028712">
    <property type="component" value="Unassembled WGS sequence"/>
</dbReference>
<dbReference type="InterPro" id="IPR046289">
    <property type="entry name" value="DUF6326"/>
</dbReference>
<reference evidence="2 4" key="1">
    <citation type="submission" date="2014-07" db="EMBL/GenBank/DDBJ databases">
        <title>Genome of Flavobacterium hydatis DSM 2063.</title>
        <authorList>
            <person name="Pipes S.E."/>
            <person name="Stropko S.J."/>
            <person name="Newman J.D."/>
        </authorList>
    </citation>
    <scope>NUCLEOTIDE SEQUENCE [LARGE SCALE GENOMIC DNA]</scope>
    <source>
        <strain evidence="2 4">DSM 2063</strain>
    </source>
</reference>
<dbReference type="Pfam" id="PF19851">
    <property type="entry name" value="DUF6326"/>
    <property type="match status" value="1"/>
</dbReference>
<comment type="caution">
    <text evidence="2">The sequence shown here is derived from an EMBL/GenBank/DDBJ whole genome shotgun (WGS) entry which is preliminary data.</text>
</comment>
<keyword evidence="1" id="KW-0472">Membrane</keyword>
<dbReference type="Proteomes" id="UP000198424">
    <property type="component" value="Unassembled WGS sequence"/>
</dbReference>
<keyword evidence="5" id="KW-1185">Reference proteome</keyword>
<dbReference type="EMBL" id="JPRM01000035">
    <property type="protein sequence ID" value="KFF11460.1"/>
    <property type="molecule type" value="Genomic_DNA"/>
</dbReference>
<sequence>MSAKEINTGGFEDFKVNVRIKLSALWASVMFCYIYGDYFSLYVPNKIQGFVSGDNILDNPVKLFAATILMVIPSLMIFLSILLKPKLARLLNIIFGIIYTAIMLLIAATTIAPWWAFYVFLALVESVITILIVWQAYKWPRQL</sequence>
<dbReference type="eggNOG" id="ENOG50313GU">
    <property type="taxonomic scope" value="Bacteria"/>
</dbReference>
<accession>A0A086A446</accession>
<organism evidence="2 4">
    <name type="scientific">Flavobacterium hydatis</name>
    <name type="common">Cytophaga aquatilis</name>
    <dbReference type="NCBI Taxonomy" id="991"/>
    <lineage>
        <taxon>Bacteria</taxon>
        <taxon>Pseudomonadati</taxon>
        <taxon>Bacteroidota</taxon>
        <taxon>Flavobacteriia</taxon>
        <taxon>Flavobacteriales</taxon>
        <taxon>Flavobacteriaceae</taxon>
        <taxon>Flavobacterium</taxon>
    </lineage>
</organism>
<keyword evidence="1" id="KW-1133">Transmembrane helix</keyword>
<gene>
    <name evidence="3" type="ORF">B0A62_12980</name>
    <name evidence="2" type="ORF">IW20_19400</name>
</gene>
<dbReference type="OrthoDB" id="1551186at2"/>
<feature type="transmembrane region" description="Helical" evidence="1">
    <location>
        <begin position="90"/>
        <end position="109"/>
    </location>
</feature>
<keyword evidence="1" id="KW-0812">Transmembrane</keyword>
<evidence type="ECO:0000313" key="3">
    <source>
        <dbReference type="EMBL" id="OXA93659.1"/>
    </source>
</evidence>
<name>A0A086A446_FLAHY</name>
<proteinExistence type="predicted"/>